<dbReference type="InterPro" id="IPR003892">
    <property type="entry name" value="CUE"/>
</dbReference>
<dbReference type="OrthoDB" id="272778at2759"/>
<evidence type="ECO:0000256" key="2">
    <source>
        <dbReference type="ARBA" id="ARBA00022692"/>
    </source>
</evidence>
<feature type="transmembrane region" description="Helical" evidence="5">
    <location>
        <begin position="6"/>
        <end position="28"/>
    </location>
</feature>
<evidence type="ECO:0000313" key="8">
    <source>
        <dbReference type="EMBL" id="KIL70342.1"/>
    </source>
</evidence>
<dbReference type="AlphaFoldDB" id="A0A0C2X7M2"/>
<evidence type="ECO:0000313" key="9">
    <source>
        <dbReference type="Proteomes" id="UP000054549"/>
    </source>
</evidence>
<dbReference type="GO" id="GO:0004252">
    <property type="term" value="F:serine-type endopeptidase activity"/>
    <property type="evidence" value="ECO:0007669"/>
    <property type="project" value="TreeGrafter"/>
</dbReference>
<keyword evidence="4 5" id="KW-0472">Membrane</keyword>
<feature type="domain" description="CUE" evidence="7">
    <location>
        <begin position="289"/>
        <end position="331"/>
    </location>
</feature>
<evidence type="ECO:0000256" key="4">
    <source>
        <dbReference type="ARBA" id="ARBA00023136"/>
    </source>
</evidence>
<name>A0A0C2X7M2_AMAMK</name>
<dbReference type="Gene3D" id="1.20.1540.10">
    <property type="entry name" value="Rhomboid-like"/>
    <property type="match status" value="1"/>
</dbReference>
<evidence type="ECO:0000259" key="7">
    <source>
        <dbReference type="PROSITE" id="PS51140"/>
    </source>
</evidence>
<comment type="subcellular location">
    <subcellularLocation>
        <location evidence="5">Endoplasmic reticulum membrane</location>
        <topology evidence="5">Multi-pass membrane protein</topology>
    </subcellularLocation>
    <subcellularLocation>
        <location evidence="1">Membrane</location>
        <topology evidence="1">Multi-pass membrane protein</topology>
    </subcellularLocation>
</comment>
<dbReference type="Pfam" id="PF02845">
    <property type="entry name" value="CUE"/>
    <property type="match status" value="1"/>
</dbReference>
<accession>A0A0C2X7M2</accession>
<dbReference type="InterPro" id="IPR007599">
    <property type="entry name" value="DER1"/>
</dbReference>
<evidence type="ECO:0000256" key="3">
    <source>
        <dbReference type="ARBA" id="ARBA00022989"/>
    </source>
</evidence>
<dbReference type="GO" id="GO:0005789">
    <property type="term" value="C:endoplasmic reticulum membrane"/>
    <property type="evidence" value="ECO:0007669"/>
    <property type="project" value="UniProtKB-SubCell"/>
</dbReference>
<dbReference type="GO" id="GO:0043130">
    <property type="term" value="F:ubiquitin binding"/>
    <property type="evidence" value="ECO:0007669"/>
    <property type="project" value="InterPro"/>
</dbReference>
<dbReference type="FunCoup" id="A0A0C2X7M2">
    <property type="interactions" value="9"/>
</dbReference>
<dbReference type="PANTHER" id="PTHR43066:SF21">
    <property type="entry name" value="UBIQUITIN-ASSOCIATED DOMAIN-CONTAINING PROTEIN 2"/>
    <property type="match status" value="1"/>
</dbReference>
<gene>
    <name evidence="8" type="ORF">M378DRAFT_156458</name>
</gene>
<keyword evidence="9" id="KW-1185">Reference proteome</keyword>
<feature type="region of interest" description="Disordered" evidence="6">
    <location>
        <begin position="247"/>
        <end position="266"/>
    </location>
</feature>
<dbReference type="EMBL" id="KN818224">
    <property type="protein sequence ID" value="KIL70342.1"/>
    <property type="molecule type" value="Genomic_DNA"/>
</dbReference>
<dbReference type="Proteomes" id="UP000054549">
    <property type="component" value="Unassembled WGS sequence"/>
</dbReference>
<dbReference type="InParanoid" id="A0A0C2X7M2"/>
<dbReference type="HOGENOM" id="CLU_057574_2_0_1"/>
<comment type="function">
    <text evidence="5">May be involved in the degradation of misfolded endoplasmic reticulum (ER) luminal proteins.</text>
</comment>
<sequence length="332" mass="36988">MSFEHALVTKGLMIGSAVSSILVGIFDIKHYFHLQLVPHISRHHQYWRLFLHHVAFSNSTDLFLAEVLLFNVGVLVERQFGSVKYASFAVITILLGTMFEFVSLILFHRYGLNHIAMGPSVLIFSLLYQYSRIVPAAYNFRIFGIPLSNKNMPYLLAAQLAISRLPGSAAVALIGILTGQLYRSDLANFKSYRLPPSVVGFAARYILPLVGDARPPHRSNRAMPEATLRATDPWPPLNDEVISTARTPPVAMPGRTADSANSSQRTSVVRQWVDELSGRAERESAVRIATEEQITTMTTMFPQVPREIIVNALQENRSPEEIADSLLAARES</sequence>
<dbReference type="PROSITE" id="PS51140">
    <property type="entry name" value="CUE"/>
    <property type="match status" value="1"/>
</dbReference>
<evidence type="ECO:0000256" key="6">
    <source>
        <dbReference type="SAM" id="MobiDB-lite"/>
    </source>
</evidence>
<organism evidence="8 9">
    <name type="scientific">Amanita muscaria (strain Koide BX008)</name>
    <dbReference type="NCBI Taxonomy" id="946122"/>
    <lineage>
        <taxon>Eukaryota</taxon>
        <taxon>Fungi</taxon>
        <taxon>Dikarya</taxon>
        <taxon>Basidiomycota</taxon>
        <taxon>Agaricomycotina</taxon>
        <taxon>Agaricomycetes</taxon>
        <taxon>Agaricomycetidae</taxon>
        <taxon>Agaricales</taxon>
        <taxon>Pluteineae</taxon>
        <taxon>Amanitaceae</taxon>
        <taxon>Amanita</taxon>
    </lineage>
</organism>
<evidence type="ECO:0000256" key="5">
    <source>
        <dbReference type="RuleBase" id="RU363059"/>
    </source>
</evidence>
<feature type="transmembrane region" description="Helical" evidence="5">
    <location>
        <begin position="85"/>
        <end position="107"/>
    </location>
</feature>
<feature type="transmembrane region" description="Helical" evidence="5">
    <location>
        <begin position="154"/>
        <end position="177"/>
    </location>
</feature>
<keyword evidence="3 5" id="KW-1133">Transmembrane helix</keyword>
<proteinExistence type="inferred from homology"/>
<reference evidence="8 9" key="1">
    <citation type="submission" date="2014-04" db="EMBL/GenBank/DDBJ databases">
        <title>Evolutionary Origins and Diversification of the Mycorrhizal Mutualists.</title>
        <authorList>
            <consortium name="DOE Joint Genome Institute"/>
            <consortium name="Mycorrhizal Genomics Consortium"/>
            <person name="Kohler A."/>
            <person name="Kuo A."/>
            <person name="Nagy L.G."/>
            <person name="Floudas D."/>
            <person name="Copeland A."/>
            <person name="Barry K.W."/>
            <person name="Cichocki N."/>
            <person name="Veneault-Fourrey C."/>
            <person name="LaButti K."/>
            <person name="Lindquist E.A."/>
            <person name="Lipzen A."/>
            <person name="Lundell T."/>
            <person name="Morin E."/>
            <person name="Murat C."/>
            <person name="Riley R."/>
            <person name="Ohm R."/>
            <person name="Sun H."/>
            <person name="Tunlid A."/>
            <person name="Henrissat B."/>
            <person name="Grigoriev I.V."/>
            <person name="Hibbett D.S."/>
            <person name="Martin F."/>
        </authorList>
    </citation>
    <scope>NUCLEOTIDE SEQUENCE [LARGE SCALE GENOMIC DNA]</scope>
    <source>
        <strain evidence="8 9">Koide BX008</strain>
    </source>
</reference>
<keyword evidence="2 5" id="KW-0812">Transmembrane</keyword>
<evidence type="ECO:0000256" key="1">
    <source>
        <dbReference type="ARBA" id="ARBA00004141"/>
    </source>
</evidence>
<protein>
    <recommendedName>
        <fullName evidence="5">Derlin</fullName>
    </recommendedName>
</protein>
<keyword evidence="5" id="KW-0256">Endoplasmic reticulum</keyword>
<dbReference type="Pfam" id="PF04511">
    <property type="entry name" value="DER1"/>
    <property type="match status" value="1"/>
</dbReference>
<dbReference type="SUPFAM" id="SSF144091">
    <property type="entry name" value="Rhomboid-like"/>
    <property type="match status" value="1"/>
</dbReference>
<comment type="caution">
    <text evidence="5">Lacks conserved residue(s) required for the propagation of feature annotation.</text>
</comment>
<comment type="similarity">
    <text evidence="5">Belongs to the derlin family.</text>
</comment>
<dbReference type="PANTHER" id="PTHR43066">
    <property type="entry name" value="RHOMBOID-RELATED PROTEIN"/>
    <property type="match status" value="1"/>
</dbReference>
<dbReference type="STRING" id="946122.A0A0C2X7M2"/>
<dbReference type="InterPro" id="IPR035952">
    <property type="entry name" value="Rhomboid-like_sf"/>
</dbReference>